<gene>
    <name evidence="4" type="ORF">FGG12_04195</name>
</gene>
<reference evidence="4 5" key="1">
    <citation type="submission" date="2019-05" db="EMBL/GenBank/DDBJ databases">
        <title>Whole genome sequence analysis of Cupriavidus campinensis S14E4C strain.</title>
        <authorList>
            <person name="Abbaszade G."/>
            <person name="Szabo A."/>
            <person name="Toumi M."/>
            <person name="Toth E."/>
        </authorList>
    </citation>
    <scope>NUCLEOTIDE SEQUENCE [LARGE SCALE GENOMIC DNA]</scope>
    <source>
        <strain evidence="4 5">S14E4C</strain>
    </source>
</reference>
<dbReference type="RefSeq" id="WP_144196396.1">
    <property type="nucleotide sequence ID" value="NZ_JASBSC010000026.1"/>
</dbReference>
<dbReference type="Pfam" id="PF00486">
    <property type="entry name" value="Trans_reg_C"/>
    <property type="match status" value="2"/>
</dbReference>
<keyword evidence="1 2" id="KW-0238">DNA-binding</keyword>
<evidence type="ECO:0000313" key="5">
    <source>
        <dbReference type="Proteomes" id="UP000318943"/>
    </source>
</evidence>
<dbReference type="SMART" id="SM00862">
    <property type="entry name" value="Trans_reg_C"/>
    <property type="match status" value="2"/>
</dbReference>
<dbReference type="InterPro" id="IPR016032">
    <property type="entry name" value="Sig_transdc_resp-reg_C-effctor"/>
</dbReference>
<comment type="caution">
    <text evidence="4">The sequence shown here is derived from an EMBL/GenBank/DDBJ whole genome shotgun (WGS) entry which is preliminary data.</text>
</comment>
<evidence type="ECO:0000256" key="2">
    <source>
        <dbReference type="PROSITE-ProRule" id="PRU01091"/>
    </source>
</evidence>
<feature type="DNA-binding region" description="OmpR/PhoB-type" evidence="2">
    <location>
        <begin position="58"/>
        <end position="158"/>
    </location>
</feature>
<dbReference type="InterPro" id="IPR036388">
    <property type="entry name" value="WH-like_DNA-bd_sf"/>
</dbReference>
<dbReference type="Gene3D" id="1.10.10.10">
    <property type="entry name" value="Winged helix-like DNA-binding domain superfamily/Winged helix DNA-binding domain"/>
    <property type="match status" value="2"/>
</dbReference>
<accession>A0ABY3ERU9</accession>
<evidence type="ECO:0000259" key="3">
    <source>
        <dbReference type="PROSITE" id="PS51755"/>
    </source>
</evidence>
<feature type="domain" description="OmpR/PhoB-type" evidence="3">
    <location>
        <begin position="196"/>
        <end position="295"/>
    </location>
</feature>
<dbReference type="InterPro" id="IPR051677">
    <property type="entry name" value="AfsR-DnrI-RedD_regulator"/>
</dbReference>
<evidence type="ECO:0000313" key="4">
    <source>
        <dbReference type="EMBL" id="TSP13693.1"/>
    </source>
</evidence>
<proteinExistence type="predicted"/>
<dbReference type="PANTHER" id="PTHR35807:SF1">
    <property type="entry name" value="TRANSCRIPTIONAL REGULATOR REDD"/>
    <property type="match status" value="1"/>
</dbReference>
<dbReference type="SUPFAM" id="SSF46894">
    <property type="entry name" value="C-terminal effector domain of the bipartite response regulators"/>
    <property type="match status" value="2"/>
</dbReference>
<dbReference type="InterPro" id="IPR001867">
    <property type="entry name" value="OmpR/PhoB-type_DNA-bd"/>
</dbReference>
<sequence length="306" mass="34034">MATTVAHPAALFQPRVILRVPRATASPARGTSTRKYLPWEPANRARTLVVHRRRHEGCEMIRNGDSVFFDWDNDRVIRGGVETTITGQQKRLLRLLVEEKPAVKPKDYLLNGVWGKRAELVDELYLVQLVYRLRKALSPVGLDGHIVTVPREGYRFIPVPNAVLAPDPAGQARAELEHARGLAHVLARLGMPPATQPLPATEDDLHVDETQGVISYGGVVAKVTRFELRLLAALIEHRDTVMSRQQIIEAVWGADAMVDENCLTQLVSRLRRALHPLGLDNCVAAVPKVGYRFRQQGYAGARPPAM</sequence>
<feature type="domain" description="OmpR/PhoB-type" evidence="3">
    <location>
        <begin position="58"/>
        <end position="158"/>
    </location>
</feature>
<keyword evidence="5" id="KW-1185">Reference proteome</keyword>
<dbReference type="PROSITE" id="PS51755">
    <property type="entry name" value="OMPR_PHOB"/>
    <property type="match status" value="2"/>
</dbReference>
<name>A0ABY3ERU9_9BURK</name>
<evidence type="ECO:0000256" key="1">
    <source>
        <dbReference type="ARBA" id="ARBA00023125"/>
    </source>
</evidence>
<dbReference type="EMBL" id="VCIZ01000002">
    <property type="protein sequence ID" value="TSP13693.1"/>
    <property type="molecule type" value="Genomic_DNA"/>
</dbReference>
<dbReference type="PANTHER" id="PTHR35807">
    <property type="entry name" value="TRANSCRIPTIONAL REGULATOR REDD-RELATED"/>
    <property type="match status" value="1"/>
</dbReference>
<organism evidence="4 5">
    <name type="scientific">Cupriavidus campinensis</name>
    <dbReference type="NCBI Taxonomy" id="151783"/>
    <lineage>
        <taxon>Bacteria</taxon>
        <taxon>Pseudomonadati</taxon>
        <taxon>Pseudomonadota</taxon>
        <taxon>Betaproteobacteria</taxon>
        <taxon>Burkholderiales</taxon>
        <taxon>Burkholderiaceae</taxon>
        <taxon>Cupriavidus</taxon>
    </lineage>
</organism>
<protein>
    <recommendedName>
        <fullName evidence="3">OmpR/PhoB-type domain-containing protein</fullName>
    </recommendedName>
</protein>
<feature type="DNA-binding region" description="OmpR/PhoB-type" evidence="2">
    <location>
        <begin position="196"/>
        <end position="295"/>
    </location>
</feature>
<dbReference type="CDD" id="cd00383">
    <property type="entry name" value="trans_reg_C"/>
    <property type="match status" value="2"/>
</dbReference>
<dbReference type="Proteomes" id="UP000318943">
    <property type="component" value="Unassembled WGS sequence"/>
</dbReference>